<dbReference type="Gene3D" id="3.40.50.300">
    <property type="entry name" value="P-loop containing nucleotide triphosphate hydrolases"/>
    <property type="match status" value="1"/>
</dbReference>
<feature type="domain" description="AAA+ ATPase" evidence="1">
    <location>
        <begin position="267"/>
        <end position="394"/>
    </location>
</feature>
<evidence type="ECO:0000313" key="2">
    <source>
        <dbReference type="EMBL" id="ROV90383.1"/>
    </source>
</evidence>
<dbReference type="InterPro" id="IPR003593">
    <property type="entry name" value="AAA+_ATPase"/>
</dbReference>
<dbReference type="OrthoDB" id="10042665at2759"/>
<evidence type="ECO:0000259" key="1">
    <source>
        <dbReference type="SMART" id="SM00382"/>
    </source>
</evidence>
<dbReference type="GO" id="GO:0005524">
    <property type="term" value="F:ATP binding"/>
    <property type="evidence" value="ECO:0007669"/>
    <property type="project" value="InterPro"/>
</dbReference>
<dbReference type="InterPro" id="IPR003959">
    <property type="entry name" value="ATPase_AAA_core"/>
</dbReference>
<dbReference type="Proteomes" id="UP000285146">
    <property type="component" value="Unassembled WGS sequence"/>
</dbReference>
<dbReference type="CDD" id="cd19481">
    <property type="entry name" value="RecA-like_protease"/>
    <property type="match status" value="1"/>
</dbReference>
<protein>
    <recommendedName>
        <fullName evidence="1">AAA+ ATPase domain-containing protein</fullName>
    </recommendedName>
</protein>
<dbReference type="PANTHER" id="PTHR46411:SF3">
    <property type="entry name" value="AAA+ ATPASE DOMAIN-CONTAINING PROTEIN"/>
    <property type="match status" value="1"/>
</dbReference>
<dbReference type="AlphaFoldDB" id="A0A423VHJ3"/>
<accession>A0A423VHJ3</accession>
<dbReference type="Pfam" id="PF23232">
    <property type="entry name" value="AAA_lid_13"/>
    <property type="match status" value="1"/>
</dbReference>
<proteinExistence type="predicted"/>
<dbReference type="SMART" id="SM00382">
    <property type="entry name" value="AAA"/>
    <property type="match status" value="1"/>
</dbReference>
<dbReference type="InterPro" id="IPR056599">
    <property type="entry name" value="AAA_lid_fung"/>
</dbReference>
<dbReference type="SUPFAM" id="SSF52540">
    <property type="entry name" value="P-loop containing nucleoside triphosphate hydrolases"/>
    <property type="match status" value="1"/>
</dbReference>
<dbReference type="Pfam" id="PF00004">
    <property type="entry name" value="AAA"/>
    <property type="match status" value="1"/>
</dbReference>
<dbReference type="InParanoid" id="A0A423VHJ3"/>
<organism evidence="2 3">
    <name type="scientific">Cytospora leucostoma</name>
    <dbReference type="NCBI Taxonomy" id="1230097"/>
    <lineage>
        <taxon>Eukaryota</taxon>
        <taxon>Fungi</taxon>
        <taxon>Dikarya</taxon>
        <taxon>Ascomycota</taxon>
        <taxon>Pezizomycotina</taxon>
        <taxon>Sordariomycetes</taxon>
        <taxon>Sordariomycetidae</taxon>
        <taxon>Diaporthales</taxon>
        <taxon>Cytosporaceae</taxon>
        <taxon>Cytospora</taxon>
    </lineage>
</organism>
<dbReference type="STRING" id="1230097.A0A423VHJ3"/>
<keyword evidence="3" id="KW-1185">Reference proteome</keyword>
<dbReference type="PANTHER" id="PTHR46411">
    <property type="entry name" value="FAMILY ATPASE, PUTATIVE-RELATED"/>
    <property type="match status" value="1"/>
</dbReference>
<reference evidence="2 3" key="1">
    <citation type="submission" date="2015-09" db="EMBL/GenBank/DDBJ databases">
        <title>Host preference determinants of Valsa canker pathogens revealed by comparative genomics.</title>
        <authorList>
            <person name="Yin Z."/>
            <person name="Huang L."/>
        </authorList>
    </citation>
    <scope>NUCLEOTIDE SEQUENCE [LARGE SCALE GENOMIC DNA]</scope>
    <source>
        <strain evidence="2 3">SXYLt</strain>
    </source>
</reference>
<comment type="caution">
    <text evidence="2">The sequence shown here is derived from an EMBL/GenBank/DDBJ whole genome shotgun (WGS) entry which is preliminary data.</text>
</comment>
<gene>
    <name evidence="2" type="ORF">VPNG_10016</name>
</gene>
<sequence>MHHFPGEKDVLKLTIYPVRFAKDYQGTLEQLRERGRKFQDILSRRHPTLTYQGWSTVRDPLGNLLRDDKGQTLIIPRHIDSEVVVDFREAFQSSPWWKPQYSKPFKNVFSPKACTDRFPIICWADDGRSEPINQHYEIVVQKDDVQCLEYNKFLEGDQFIVDQDERPPGSITDNKKQVLGPDNLALLPSRIFGYALRERAFYNLDIRFMKELPVMDDPLGSLRIEDESKTQIQALIYHHFKKKKAQEVAATKGHELMDQDFIRGKGRGLVILLHGAPGVGKTATAEAVSYSEKKPLFHITCGELGLHHKVVESNLTEVFRLANLWDCILLLDEAEIFLSPREKKDENLQRNTLVSIFLRTLEYYKGILFLTTNRVGALDEAVKSRVHLSLGYPHLAEEETLDLFRMNLRRLARIEDERAEILEEKPMTIETDDIMKFASQHYRSQGQHFRWNGRQIRNAFQIASSLAHYQHKLKPHRLFIGAEHFQEVENATKKFDEFRQQTLGKTDDEIAGAASITRTSPETSFFTICRNVSWAENNSTTTFG</sequence>
<name>A0A423VHJ3_9PEZI</name>
<dbReference type="EMBL" id="LKEB01000098">
    <property type="protein sequence ID" value="ROV90383.1"/>
    <property type="molecule type" value="Genomic_DNA"/>
</dbReference>
<dbReference type="InterPro" id="IPR027417">
    <property type="entry name" value="P-loop_NTPase"/>
</dbReference>
<dbReference type="GO" id="GO:0016887">
    <property type="term" value="F:ATP hydrolysis activity"/>
    <property type="evidence" value="ECO:0007669"/>
    <property type="project" value="InterPro"/>
</dbReference>
<evidence type="ECO:0000313" key="3">
    <source>
        <dbReference type="Proteomes" id="UP000285146"/>
    </source>
</evidence>